<keyword evidence="5" id="KW-1185">Reference proteome</keyword>
<reference evidence="4 5" key="1">
    <citation type="submission" date="2023-11" db="EMBL/GenBank/DDBJ databases">
        <title>MicrobeMod: A computational toolkit for identifying prokaryotic methylation and restriction-modification with nanopore sequencing.</title>
        <authorList>
            <person name="Crits-Christoph A."/>
            <person name="Kang S.C."/>
            <person name="Lee H."/>
            <person name="Ostrov N."/>
        </authorList>
    </citation>
    <scope>NUCLEOTIDE SEQUENCE [LARGE SCALE GENOMIC DNA]</scope>
    <source>
        <strain evidence="4 5">DSMZ 700</strain>
    </source>
</reference>
<accession>A0AAW9DMI9</accession>
<dbReference type="InterPro" id="IPR006171">
    <property type="entry name" value="TOPRIM_dom"/>
</dbReference>
<feature type="compositionally biased region" description="Basic residues" evidence="1">
    <location>
        <begin position="1699"/>
        <end position="1708"/>
    </location>
</feature>
<feature type="region of interest" description="Disordered" evidence="1">
    <location>
        <begin position="587"/>
        <end position="610"/>
    </location>
</feature>
<protein>
    <submittedName>
        <fullName evidence="4">MobF family relaxase</fullName>
    </submittedName>
</protein>
<dbReference type="SUPFAM" id="SSF52540">
    <property type="entry name" value="P-loop containing nucleoside triphosphate hydrolases"/>
    <property type="match status" value="2"/>
</dbReference>
<organism evidence="4 5">
    <name type="scientific">Acidiphilium acidophilum</name>
    <name type="common">Thiobacillus acidophilus</name>
    <dbReference type="NCBI Taxonomy" id="76588"/>
    <lineage>
        <taxon>Bacteria</taxon>
        <taxon>Pseudomonadati</taxon>
        <taxon>Pseudomonadota</taxon>
        <taxon>Alphaproteobacteria</taxon>
        <taxon>Acetobacterales</taxon>
        <taxon>Acidocellaceae</taxon>
        <taxon>Acidiphilium</taxon>
    </lineage>
</organism>
<dbReference type="NCBIfam" id="NF041492">
    <property type="entry name" value="MobF"/>
    <property type="match status" value="1"/>
</dbReference>
<dbReference type="Pfam" id="PF08751">
    <property type="entry name" value="TrwC"/>
    <property type="match status" value="1"/>
</dbReference>
<feature type="compositionally biased region" description="Low complexity" evidence="1">
    <location>
        <begin position="587"/>
        <end position="606"/>
    </location>
</feature>
<gene>
    <name evidence="4" type="primary">mobF</name>
    <name evidence="4" type="ORF">SIL87_02090</name>
</gene>
<feature type="domain" description="Toprim" evidence="3">
    <location>
        <begin position="449"/>
        <end position="556"/>
    </location>
</feature>
<dbReference type="InterPro" id="IPR014862">
    <property type="entry name" value="TrwC"/>
</dbReference>
<dbReference type="EMBL" id="JAWXYB010000008">
    <property type="protein sequence ID" value="MDX5929557.1"/>
    <property type="molecule type" value="Genomic_DNA"/>
</dbReference>
<dbReference type="RefSeq" id="WP_319612617.1">
    <property type="nucleotide sequence ID" value="NZ_JAWXYB010000008.1"/>
</dbReference>
<dbReference type="Proteomes" id="UP001279553">
    <property type="component" value="Unassembled WGS sequence"/>
</dbReference>
<sequence length="1708" mass="183824">MLTFRAGAALSTGSATKMADHLMTQTLPATAQDLALYYQRGMTYQDGMWQPGGAIIARADSQAVTAAGIQRDGSADVGAGVAEAGPVPASDDPRAGDVVRPGMIPEPRRDMDPRLADLLAIDLTRPVTRDEIAHLLAGQRADGARITGKQYQRGTEALADVFGLDPMRVPTRAELANILAGQRADGTPLPVDPAMPAAAPTAMPVKQIAVTEALDAAGVRYQKRGNRVRLQASWRGGEGWTVSVNASTGAWKDFATGDVGGFASLRQHLSLGAAREIGTIDPEVAAAQAIKQDEARQATARRVWRDATDGAGGMVAPVFKGSAGVKSRKRAEWRAQVEATEVWRAIGRRYFERRGLDADWLLPQVKFASLHGKYDATEIAAGAAVAMVTPMYGLDEAGRIRLTGVQRTYLNEAGEKSGRKMLGQAGSWWLAPPAASGQAALPIAGHARMMLVGEGFETVASVVQATGHAGVVGYNAGGVVAWAGKYRGSEPIGFLVDRDHPKIYGGRQVGLAGQRAAAAAIEVIRAAGNEAVYLLPPASVAGGRKGADWADALTEGTAETLRATLTQAAASSEADLALVPQTLAAGSAPAPGAGTATATAPETGVPNDPQAPLHRDLIRFLKSMGVEDPRALDATARENILAGRLANGDEQTAREWQRAITRSRTPIGYVDYTFSADKSVSLAWAFAPTEAERNLIAQAHRDAVHAAMQVVAETVGQARMGKGGRDGAEKGAIGWITFDHYTARPTLEIARPGPDGRMETELVTMKVAGDPQLHTHVAVPNVVLTPGGRVGSLDMLQMHDRIHEWGALYQAYLAQNLRALGAAVTLDETLGSARLTAVPDAVRTAFSKRTRDALADARSYAKETGANWDRMSPDERIMLLKGGAFASRSAKADDLSDFTGWQRQAERLGYQHKSVLDPLNPKAELSAEQRIDVAYRAGARILGRQFEHRAVLGEADARVAAARCLIASGLSGAADIDRVRAAFNERGVTDTWSEVSGGLFAIRPQTALIEVALVSDDPAVEGATMTETRLTTQAQLDQEQRVIELARKHAGYARGLLTPPAIQRGIAATDLDLTGAHGQAQRRVIDHLGMGGRFAVAIGAAGSGKTTLLKPLVAAWHEQGADIHGISLGWRQARDLRESGLRIADPIRRRNPVPPKAWGEVSGQAAIPRHLRDGSSNSHRDSVAAVSVFINRVKSGRLVLSHGSVVVIDELGTIGTRQLAELLTLQDQYQFRMVAIGDPKQCQSIEAGSVIRLLETALGKIPSIETTVRQTNPRAREIAGLLRAGKGAEALAMKYQDKTAEIVPGGVSEIVERAAALWHERRQANADRPRYSISISTPTNEDARAIGMAIRARLQASGELGRDETVLTATDPNSHADYDLPLAIGDRVRLFARTQASLTGGQSGAIGDNGSILEVRAIQRDGLILRNDKGSEGLVAWEALTDQRSGRVRLTYGYAMTTNTAQGATTTEHIFVTPAGSRMTDGFKSYVSGSRHRERDYWLTSEGAERQEIVGRRPLGDPRPIHEHDIWANWGRNIMRRPEILNATDIVAQADRVRRGTARSFMTGKELHETTAQTTDRREELQRKFQHTNIRAASPEINTMNRDFADHQLQTQGTIERLTAARDVVRRAVADRISRARPLLDRARGVARERIDAIMRRHEAERAARIAQERQRQEAAAKASRLVLKLVPEQKPDDFPAPRPRRGPRMGM</sequence>
<dbReference type="Pfam" id="PF13362">
    <property type="entry name" value="Toprim_3"/>
    <property type="match status" value="1"/>
</dbReference>
<name>A0AAW9DMI9_ACIAO</name>
<feature type="region of interest" description="Disordered" evidence="1">
    <location>
        <begin position="1683"/>
        <end position="1708"/>
    </location>
</feature>
<dbReference type="Pfam" id="PF13604">
    <property type="entry name" value="AAA_30"/>
    <property type="match status" value="1"/>
</dbReference>
<evidence type="ECO:0000313" key="5">
    <source>
        <dbReference type="Proteomes" id="UP001279553"/>
    </source>
</evidence>
<evidence type="ECO:0000259" key="2">
    <source>
        <dbReference type="Pfam" id="PF08751"/>
    </source>
</evidence>
<feature type="domain" description="TrwC relaxase" evidence="2">
    <location>
        <begin position="622"/>
        <end position="906"/>
    </location>
</feature>
<dbReference type="InterPro" id="IPR027417">
    <property type="entry name" value="P-loop_NTPase"/>
</dbReference>
<proteinExistence type="predicted"/>
<dbReference type="SUPFAM" id="SSF55464">
    <property type="entry name" value="Origin of replication-binding domain, RBD-like"/>
    <property type="match status" value="1"/>
</dbReference>
<dbReference type="Gene3D" id="3.40.50.300">
    <property type="entry name" value="P-loop containing nucleotide triphosphate hydrolases"/>
    <property type="match status" value="1"/>
</dbReference>
<comment type="caution">
    <text evidence="4">The sequence shown here is derived from an EMBL/GenBank/DDBJ whole genome shotgun (WGS) entry which is preliminary data.</text>
</comment>
<evidence type="ECO:0000313" key="4">
    <source>
        <dbReference type="EMBL" id="MDX5929557.1"/>
    </source>
</evidence>
<evidence type="ECO:0000259" key="3">
    <source>
        <dbReference type="Pfam" id="PF13362"/>
    </source>
</evidence>
<evidence type="ECO:0000256" key="1">
    <source>
        <dbReference type="SAM" id="MobiDB-lite"/>
    </source>
</evidence>